<reference evidence="1 2" key="1">
    <citation type="submission" date="2019-03" db="EMBL/GenBank/DDBJ databases">
        <authorList>
            <consortium name="Pathogen Informatics"/>
        </authorList>
    </citation>
    <scope>NUCLEOTIDE SEQUENCE [LARGE SCALE GENOMIC DNA]</scope>
    <source>
        <strain evidence="1 2">NCTC12993</strain>
    </source>
</reference>
<evidence type="ECO:0000313" key="1">
    <source>
        <dbReference type="EMBL" id="VFS62895.1"/>
    </source>
</evidence>
<organism evidence="1 2">
    <name type="scientific">Kluyvera cryocrescens</name>
    <name type="common">Kluyvera citrophila</name>
    <dbReference type="NCBI Taxonomy" id="580"/>
    <lineage>
        <taxon>Bacteria</taxon>
        <taxon>Pseudomonadati</taxon>
        <taxon>Pseudomonadota</taxon>
        <taxon>Gammaproteobacteria</taxon>
        <taxon>Enterobacterales</taxon>
        <taxon>Enterobacteriaceae</taxon>
        <taxon>Kluyvera</taxon>
    </lineage>
</organism>
<name>A0A485APL9_KLUCR</name>
<dbReference type="EMBL" id="CAADJD010000018">
    <property type="protein sequence ID" value="VFS62895.1"/>
    <property type="molecule type" value="Genomic_DNA"/>
</dbReference>
<dbReference type="AlphaFoldDB" id="A0A485APL9"/>
<keyword evidence="2" id="KW-1185">Reference proteome</keyword>
<evidence type="ECO:0000313" key="2">
    <source>
        <dbReference type="Proteomes" id="UP000401081"/>
    </source>
</evidence>
<gene>
    <name evidence="1" type="ORF">NCTC12993_02361</name>
</gene>
<sequence length="68" mass="7762">MTVTEMFIPKAYLLNQTYKKHRSDLSQRIANEKALISGDLVRLLRDPKKHKRGGCLCFFQPGEIPDSG</sequence>
<accession>A0A485APL9</accession>
<dbReference type="Proteomes" id="UP000401081">
    <property type="component" value="Unassembled WGS sequence"/>
</dbReference>
<protein>
    <submittedName>
        <fullName evidence="1">Uncharacterized protein</fullName>
    </submittedName>
</protein>
<proteinExistence type="predicted"/>